<evidence type="ECO:0000259" key="3">
    <source>
        <dbReference type="PROSITE" id="PS51099"/>
    </source>
</evidence>
<dbReference type="InterPro" id="IPR016152">
    <property type="entry name" value="PTrfase/Anion_transptr"/>
</dbReference>
<evidence type="ECO:0000259" key="4">
    <source>
        <dbReference type="PROSITE" id="PS51372"/>
    </source>
</evidence>
<dbReference type="AlphaFoldDB" id="A0A4R8A3C6"/>
<dbReference type="GO" id="GO:0008982">
    <property type="term" value="F:protein-N(PI)-phosphohistidine-sugar phosphotransferase activity"/>
    <property type="evidence" value="ECO:0007669"/>
    <property type="project" value="InterPro"/>
</dbReference>
<dbReference type="Gene3D" id="1.10.1790.10">
    <property type="entry name" value="PRD domain"/>
    <property type="match status" value="1"/>
</dbReference>
<dbReference type="PROSITE" id="PS51094">
    <property type="entry name" value="PTS_EIIA_TYPE_2"/>
    <property type="match status" value="1"/>
</dbReference>
<accession>A0A4R8A3C6</accession>
<feature type="domain" description="PTS EIIB type-2" evidence="3">
    <location>
        <begin position="393"/>
        <end position="483"/>
    </location>
</feature>
<dbReference type="Pfam" id="PF00359">
    <property type="entry name" value="PTS_EIIA_2"/>
    <property type="match status" value="1"/>
</dbReference>
<dbReference type="Gene3D" id="3.40.930.10">
    <property type="entry name" value="Mannitol-specific EII, Chain A"/>
    <property type="match status" value="1"/>
</dbReference>
<keyword evidence="1" id="KW-0677">Repeat</keyword>
<dbReference type="EMBL" id="SODD01000006">
    <property type="protein sequence ID" value="TDW25073.1"/>
    <property type="molecule type" value="Genomic_DNA"/>
</dbReference>
<dbReference type="Pfam" id="PF00874">
    <property type="entry name" value="PRD"/>
    <property type="match status" value="1"/>
</dbReference>
<dbReference type="InterPro" id="IPR013011">
    <property type="entry name" value="PTS_EIIB_2"/>
</dbReference>
<proteinExistence type="predicted"/>
<dbReference type="SUPFAM" id="SSF63520">
    <property type="entry name" value="PTS-regulatory domain, PRD"/>
    <property type="match status" value="1"/>
</dbReference>
<evidence type="ECO:0000259" key="2">
    <source>
        <dbReference type="PROSITE" id="PS51094"/>
    </source>
</evidence>
<feature type="domain" description="PTS EIIA type-2" evidence="2">
    <location>
        <begin position="527"/>
        <end position="667"/>
    </location>
</feature>
<dbReference type="SUPFAM" id="SSF55804">
    <property type="entry name" value="Phoshotransferase/anion transport protein"/>
    <property type="match status" value="1"/>
</dbReference>
<protein>
    <submittedName>
        <fullName evidence="5">BglG family transcriptional antiterminator</fullName>
    </submittedName>
</protein>
<dbReference type="GO" id="GO:0006355">
    <property type="term" value="P:regulation of DNA-templated transcription"/>
    <property type="evidence" value="ECO:0007669"/>
    <property type="project" value="InterPro"/>
</dbReference>
<comment type="caution">
    <text evidence="5">The sequence shown here is derived from an EMBL/GenBank/DDBJ whole genome shotgun (WGS) entry which is preliminary data.</text>
</comment>
<dbReference type="RefSeq" id="WP_134168301.1">
    <property type="nucleotide sequence ID" value="NZ_SODD01000006.1"/>
</dbReference>
<dbReference type="PROSITE" id="PS51372">
    <property type="entry name" value="PRD_2"/>
    <property type="match status" value="1"/>
</dbReference>
<dbReference type="InterPro" id="IPR011608">
    <property type="entry name" value="PRD"/>
</dbReference>
<dbReference type="GO" id="GO:0009401">
    <property type="term" value="P:phosphoenolpyruvate-dependent sugar phosphotransferase system"/>
    <property type="evidence" value="ECO:0007669"/>
    <property type="project" value="InterPro"/>
</dbReference>
<feature type="domain" description="PRD" evidence="4">
    <location>
        <begin position="285"/>
        <end position="390"/>
    </location>
</feature>
<dbReference type="InterPro" id="IPR002178">
    <property type="entry name" value="PTS_EIIA_type-2_dom"/>
</dbReference>
<dbReference type="Proteomes" id="UP000294743">
    <property type="component" value="Unassembled WGS sequence"/>
</dbReference>
<dbReference type="InterPro" id="IPR050661">
    <property type="entry name" value="BglG_antiterminators"/>
</dbReference>
<dbReference type="PANTHER" id="PTHR30185:SF12">
    <property type="entry name" value="TRANSCRIPTIONAL REGULATOR MANR"/>
    <property type="match status" value="1"/>
</dbReference>
<keyword evidence="6" id="KW-1185">Reference proteome</keyword>
<sequence length="674" mass="78257">MLSARMLIIIEYLRNQKTTSFREIASELDIKERSVRYDIKGINEELLVRGLPQIEKQSKGKLLISNSHIFDELLDNNDIQLSSDERESLIRLYILFNVEKLNIRRLSDELEVSRRSVQNDVDNVMNKLELYEMHLSYDRKFILKESEDNSYLVRMNEIKKYIYLLTKEVDSLNLFENKVMDFLNNIFGEEVIFKLYHWILNRIKRMQWSFSDNSFDWYVANVLTTCLCIMRKYTIPHYESTNDIENSSITEVEEILHLTLTTNQKHLILSYSNYTNKYGELDINLDLILTEDIISRMISMMSDALQVYFLKDTILIKGLLNHVAPLLERIKGNVHVYTMDETVIPESYMYVYEAIQACTKQIPILESITKEELVYLTIHFIGSIQRLRHNSLKKVLLICGLGYGATALLKDSLRNEYQVDVVGSFSAYEVDAYTQWEDVDVVISTSKIVLPVPKAMAVVNAVFTLEDHAKLEKLGLEKKNVLTNYIDIERRLDFLSDKDRNKTLTIIKEELGYKDVNIPQRYSYISDLIGIESIRIVDSISRWKDAVNLSTGILLENKLVTDEYQTTILRGIEESGFYSVTDERFALFHCGNTDSIKLSGMSLLVSKKPIEFGQKKVNVLFSLASKDRKEHIPAIVKLMRMVNTTNFIDALKLCNTATEVLNELYRCEEEIKVS</sequence>
<dbReference type="PROSITE" id="PS51099">
    <property type="entry name" value="PTS_EIIB_TYPE_2"/>
    <property type="match status" value="1"/>
</dbReference>
<evidence type="ECO:0000313" key="5">
    <source>
        <dbReference type="EMBL" id="TDW25073.1"/>
    </source>
</evidence>
<dbReference type="OrthoDB" id="1639802at2"/>
<name>A0A4R8A3C6_9FIRM</name>
<dbReference type="PANTHER" id="PTHR30185">
    <property type="entry name" value="CRYPTIC BETA-GLUCOSIDE BGL OPERON ANTITERMINATOR"/>
    <property type="match status" value="1"/>
</dbReference>
<dbReference type="InterPro" id="IPR036634">
    <property type="entry name" value="PRD_sf"/>
</dbReference>
<reference evidence="5 6" key="1">
    <citation type="submission" date="2019-03" db="EMBL/GenBank/DDBJ databases">
        <title>Genomic Encyclopedia of Type Strains, Phase IV (KMG-IV): sequencing the most valuable type-strain genomes for metagenomic binning, comparative biology and taxonomic classification.</title>
        <authorList>
            <person name="Goeker M."/>
        </authorList>
    </citation>
    <scope>NUCLEOTIDE SEQUENCE [LARGE SCALE GENOMIC DNA]</scope>
    <source>
        <strain evidence="5 6">DSM 28867</strain>
    </source>
</reference>
<gene>
    <name evidence="5" type="ORF">EDD63_10614</name>
</gene>
<organism evidence="5 6">
    <name type="scientific">Breznakia blatticola</name>
    <dbReference type="NCBI Taxonomy" id="1754012"/>
    <lineage>
        <taxon>Bacteria</taxon>
        <taxon>Bacillati</taxon>
        <taxon>Bacillota</taxon>
        <taxon>Erysipelotrichia</taxon>
        <taxon>Erysipelotrichales</taxon>
        <taxon>Erysipelotrichaceae</taxon>
        <taxon>Breznakia</taxon>
    </lineage>
</organism>
<evidence type="ECO:0000313" key="6">
    <source>
        <dbReference type="Proteomes" id="UP000294743"/>
    </source>
</evidence>
<evidence type="ECO:0000256" key="1">
    <source>
        <dbReference type="ARBA" id="ARBA00022737"/>
    </source>
</evidence>